<name>A0A8R1E6A1_CAEJA</name>
<keyword evidence="1" id="KW-0175">Coiled coil</keyword>
<dbReference type="Proteomes" id="UP000005237">
    <property type="component" value="Unassembled WGS sequence"/>
</dbReference>
<evidence type="ECO:0000313" key="2">
    <source>
        <dbReference type="EnsemblMetazoa" id="CJA22529b.1"/>
    </source>
</evidence>
<accession>A0A8R1E6A1</accession>
<evidence type="ECO:0000313" key="3">
    <source>
        <dbReference type="Proteomes" id="UP000005237"/>
    </source>
</evidence>
<reference evidence="2" key="2">
    <citation type="submission" date="2022-06" db="UniProtKB">
        <authorList>
            <consortium name="EnsemblMetazoa"/>
        </authorList>
    </citation>
    <scope>IDENTIFICATION</scope>
    <source>
        <strain evidence="2">DF5081</strain>
    </source>
</reference>
<protein>
    <submittedName>
        <fullName evidence="2">Uncharacterized protein</fullName>
    </submittedName>
</protein>
<organism evidence="2 3">
    <name type="scientific">Caenorhabditis japonica</name>
    <dbReference type="NCBI Taxonomy" id="281687"/>
    <lineage>
        <taxon>Eukaryota</taxon>
        <taxon>Metazoa</taxon>
        <taxon>Ecdysozoa</taxon>
        <taxon>Nematoda</taxon>
        <taxon>Chromadorea</taxon>
        <taxon>Rhabditida</taxon>
        <taxon>Rhabditina</taxon>
        <taxon>Rhabditomorpha</taxon>
        <taxon>Rhabditoidea</taxon>
        <taxon>Rhabditidae</taxon>
        <taxon>Peloderinae</taxon>
        <taxon>Caenorhabditis</taxon>
    </lineage>
</organism>
<evidence type="ECO:0000256" key="1">
    <source>
        <dbReference type="SAM" id="Coils"/>
    </source>
</evidence>
<keyword evidence="3" id="KW-1185">Reference proteome</keyword>
<sequence length="235" mass="27060">ELHKAEKRELELKVEKLEEELDRARRRLEVAEKAAKSEKKRALEMKSALDESRRARKEMVEEFSKCKYQSADELSMALAIRGKGISPENQMLAVKSSEAIRKRSEGHKEEALRRFSRRCKSMAEAVMIGEVDDDWIAVAGKLREEIEWLLRPKKTVIQNQHIILAAPRTVGRDELVFEVRSHALEKWPEGYDLSKVQDYGRRTQCASQRLRKTTATGDVERMEGYWCGVATEADG</sequence>
<proteinExistence type="predicted"/>
<dbReference type="EnsemblMetazoa" id="CJA22529b.1">
    <property type="protein sequence ID" value="CJA22529b.1"/>
    <property type="gene ID" value="WBGene00178101"/>
</dbReference>
<dbReference type="AlphaFoldDB" id="A0A8R1E6A1"/>
<feature type="coiled-coil region" evidence="1">
    <location>
        <begin position="7"/>
        <end position="41"/>
    </location>
</feature>
<reference evidence="3" key="1">
    <citation type="submission" date="2010-08" db="EMBL/GenBank/DDBJ databases">
        <authorList>
            <consortium name="Caenorhabditis japonica Sequencing Consortium"/>
            <person name="Wilson R.K."/>
        </authorList>
    </citation>
    <scope>NUCLEOTIDE SEQUENCE [LARGE SCALE GENOMIC DNA]</scope>
    <source>
        <strain evidence="3">DF5081</strain>
    </source>
</reference>